<comment type="similarity">
    <text evidence="2 11">Belongs to the SecG family.</text>
</comment>
<keyword evidence="7 11" id="KW-0653">Protein transport</keyword>
<dbReference type="InterPro" id="IPR004692">
    <property type="entry name" value="SecG"/>
</dbReference>
<feature type="transmembrane region" description="Helical" evidence="11">
    <location>
        <begin position="61"/>
        <end position="78"/>
    </location>
</feature>
<dbReference type="PANTHER" id="PTHR34182">
    <property type="entry name" value="PROTEIN-EXPORT MEMBRANE PROTEIN SECG"/>
    <property type="match status" value="1"/>
</dbReference>
<keyword evidence="10 11" id="KW-0472">Membrane</keyword>
<reference evidence="12 13" key="1">
    <citation type="submission" date="2015-11" db="EMBL/GenBank/DDBJ databases">
        <title>Exploring the genomic traits of fungus-feeding bacterial genus Collimonas.</title>
        <authorList>
            <person name="Song C."/>
            <person name="Schmidt R."/>
            <person name="de Jager V."/>
            <person name="Krzyzanowska D."/>
            <person name="Jongedijk E."/>
            <person name="Cankar K."/>
            <person name="Beekwilder J."/>
            <person name="van Veen A."/>
            <person name="de Boer W."/>
            <person name="van Veen J.A."/>
            <person name="Garbeva P."/>
        </authorList>
    </citation>
    <scope>NUCLEOTIDE SEQUENCE [LARGE SCALE GENOMIC DNA]</scope>
    <source>
        <strain evidence="12 13">Ter91</strain>
    </source>
</reference>
<organism evidence="12 13">
    <name type="scientific">Collimonas pratensis</name>
    <dbReference type="NCBI Taxonomy" id="279113"/>
    <lineage>
        <taxon>Bacteria</taxon>
        <taxon>Pseudomonadati</taxon>
        <taxon>Pseudomonadota</taxon>
        <taxon>Betaproteobacteria</taxon>
        <taxon>Burkholderiales</taxon>
        <taxon>Oxalobacteraceae</taxon>
        <taxon>Collimonas</taxon>
    </lineage>
</organism>
<dbReference type="GO" id="GO:0043952">
    <property type="term" value="P:protein transport by the Sec complex"/>
    <property type="evidence" value="ECO:0007669"/>
    <property type="project" value="TreeGrafter"/>
</dbReference>
<dbReference type="STRING" id="279113.CPter91_2079"/>
<evidence type="ECO:0000256" key="4">
    <source>
        <dbReference type="ARBA" id="ARBA00022448"/>
    </source>
</evidence>
<evidence type="ECO:0000256" key="11">
    <source>
        <dbReference type="RuleBase" id="RU365087"/>
    </source>
</evidence>
<dbReference type="PRINTS" id="PR01651">
    <property type="entry name" value="SECGEXPORT"/>
</dbReference>
<keyword evidence="9 11" id="KW-0811">Translocation</keyword>
<comment type="function">
    <text evidence="11">Involved in protein export. Participates in an early event of protein translocation.</text>
</comment>
<evidence type="ECO:0000256" key="8">
    <source>
        <dbReference type="ARBA" id="ARBA00022989"/>
    </source>
</evidence>
<dbReference type="Proteomes" id="UP000074561">
    <property type="component" value="Chromosome"/>
</dbReference>
<evidence type="ECO:0000313" key="12">
    <source>
        <dbReference type="EMBL" id="AMP04449.1"/>
    </source>
</evidence>
<evidence type="ECO:0000256" key="1">
    <source>
        <dbReference type="ARBA" id="ARBA00004651"/>
    </source>
</evidence>
<keyword evidence="4 11" id="KW-0813">Transport</keyword>
<evidence type="ECO:0000256" key="7">
    <source>
        <dbReference type="ARBA" id="ARBA00022927"/>
    </source>
</evidence>
<dbReference type="AlphaFoldDB" id="A0A127Q330"/>
<keyword evidence="8 11" id="KW-1133">Transmembrane helix</keyword>
<comment type="subcellular location">
    <subcellularLocation>
        <location evidence="1 11">Cell membrane</location>
        <topology evidence="1 11">Multi-pass membrane protein</topology>
    </subcellularLocation>
</comment>
<name>A0A127Q330_9BURK</name>
<accession>A0A127Q330</accession>
<evidence type="ECO:0000256" key="3">
    <source>
        <dbReference type="ARBA" id="ARBA00017876"/>
    </source>
</evidence>
<dbReference type="GO" id="GO:0009306">
    <property type="term" value="P:protein secretion"/>
    <property type="evidence" value="ECO:0007669"/>
    <property type="project" value="UniProtKB-UniRule"/>
</dbReference>
<evidence type="ECO:0000256" key="2">
    <source>
        <dbReference type="ARBA" id="ARBA00008445"/>
    </source>
</evidence>
<keyword evidence="6 11" id="KW-0812">Transmembrane</keyword>
<dbReference type="GO" id="GO:0005886">
    <property type="term" value="C:plasma membrane"/>
    <property type="evidence" value="ECO:0007669"/>
    <property type="project" value="UniProtKB-SubCell"/>
</dbReference>
<evidence type="ECO:0000256" key="5">
    <source>
        <dbReference type="ARBA" id="ARBA00022475"/>
    </source>
</evidence>
<proteinExistence type="inferred from homology"/>
<evidence type="ECO:0000256" key="6">
    <source>
        <dbReference type="ARBA" id="ARBA00022692"/>
    </source>
</evidence>
<dbReference type="GO" id="GO:0065002">
    <property type="term" value="P:intracellular protein transmembrane transport"/>
    <property type="evidence" value="ECO:0007669"/>
    <property type="project" value="TreeGrafter"/>
</dbReference>
<dbReference type="GO" id="GO:0015450">
    <property type="term" value="F:protein-transporting ATPase activity"/>
    <property type="evidence" value="ECO:0007669"/>
    <property type="project" value="UniProtKB-UniRule"/>
</dbReference>
<sequence length="153" mass="14355">MNTVFNIIVIVQVLSALTIIGLVLLQHGKGADMGAAFGSGASGSLFGATGSSNFLSKSTGAAAALFFIATLALVYLGNHRSVATGGVMDNLPAATAPAAPAASAPAAAADAAIPGTSAPAVAPAPAAASGSASAAASVPAPATGSAQSNQIPK</sequence>
<dbReference type="KEGG" id="cpra:CPter91_2079"/>
<dbReference type="Pfam" id="PF03840">
    <property type="entry name" value="SecG"/>
    <property type="match status" value="1"/>
</dbReference>
<evidence type="ECO:0000256" key="9">
    <source>
        <dbReference type="ARBA" id="ARBA00023010"/>
    </source>
</evidence>
<protein>
    <recommendedName>
        <fullName evidence="3 11">Protein-export membrane protein SecG</fullName>
    </recommendedName>
</protein>
<feature type="transmembrane region" description="Helical" evidence="11">
    <location>
        <begin position="6"/>
        <end position="25"/>
    </location>
</feature>
<evidence type="ECO:0000313" key="13">
    <source>
        <dbReference type="Proteomes" id="UP000074561"/>
    </source>
</evidence>
<dbReference type="EMBL" id="CP013234">
    <property type="protein sequence ID" value="AMP04449.1"/>
    <property type="molecule type" value="Genomic_DNA"/>
</dbReference>
<dbReference type="RefSeq" id="WP_061939697.1">
    <property type="nucleotide sequence ID" value="NZ_CP013234.1"/>
</dbReference>
<dbReference type="PATRIC" id="fig|279113.9.peg.2066"/>
<dbReference type="PANTHER" id="PTHR34182:SF1">
    <property type="entry name" value="PROTEIN-EXPORT MEMBRANE PROTEIN SECG"/>
    <property type="match status" value="1"/>
</dbReference>
<gene>
    <name evidence="12" type="primary">secG</name>
    <name evidence="12" type="ORF">CPter91_2079</name>
</gene>
<evidence type="ECO:0000256" key="10">
    <source>
        <dbReference type="ARBA" id="ARBA00023136"/>
    </source>
</evidence>
<keyword evidence="5 11" id="KW-1003">Cell membrane</keyword>
<dbReference type="NCBIfam" id="TIGR00810">
    <property type="entry name" value="secG"/>
    <property type="match status" value="1"/>
</dbReference>